<comment type="similarity">
    <text evidence="2 4">Belongs to the pyridoxal phosphate-binding protein YggS/PROSC family.</text>
</comment>
<dbReference type="FunFam" id="3.20.20.10:FF:000018">
    <property type="entry name" value="Pyridoxal phosphate homeostasis protein"/>
    <property type="match status" value="1"/>
</dbReference>
<feature type="domain" description="Alanine racemase N-terminal" evidence="5">
    <location>
        <begin position="32"/>
        <end position="233"/>
    </location>
</feature>
<dbReference type="InterPro" id="IPR029066">
    <property type="entry name" value="PLP-binding_barrel"/>
</dbReference>
<dbReference type="HOGENOM" id="CLU_059988_1_0_0"/>
<proteinExistence type="inferred from homology"/>
<dbReference type="SUPFAM" id="SSF51419">
    <property type="entry name" value="PLP-binding barrel"/>
    <property type="match status" value="1"/>
</dbReference>
<comment type="cofactor">
    <cofactor evidence="3">
        <name>pyridoxal 5'-phosphate</name>
        <dbReference type="ChEBI" id="CHEBI:597326"/>
    </cofactor>
</comment>
<protein>
    <recommendedName>
        <fullName evidence="2">Pyridoxal phosphate homeostasis protein</fullName>
        <shortName evidence="2">PLP homeostasis protein</shortName>
    </recommendedName>
</protein>
<dbReference type="GO" id="GO:0030170">
    <property type="term" value="F:pyridoxal phosphate binding"/>
    <property type="evidence" value="ECO:0007669"/>
    <property type="project" value="UniProtKB-UniRule"/>
</dbReference>
<keyword evidence="1 2" id="KW-0663">Pyridoxal phosphate</keyword>
<dbReference type="AlphaFoldDB" id="D8PBC7"/>
<dbReference type="HAMAP" id="MF_02087">
    <property type="entry name" value="PLP_homeostasis"/>
    <property type="match status" value="1"/>
</dbReference>
<evidence type="ECO:0000256" key="3">
    <source>
        <dbReference type="PIRSR" id="PIRSR004848-1"/>
    </source>
</evidence>
<dbReference type="Gene3D" id="3.20.20.10">
    <property type="entry name" value="Alanine racemase"/>
    <property type="match status" value="1"/>
</dbReference>
<dbReference type="InterPro" id="IPR001608">
    <property type="entry name" value="Ala_racemase_N"/>
</dbReference>
<evidence type="ECO:0000256" key="2">
    <source>
        <dbReference type="HAMAP-Rule" id="MF_02087"/>
    </source>
</evidence>
<dbReference type="Pfam" id="PF01168">
    <property type="entry name" value="Ala_racemase_N"/>
    <property type="match status" value="1"/>
</dbReference>
<evidence type="ECO:0000256" key="1">
    <source>
        <dbReference type="ARBA" id="ARBA00022898"/>
    </source>
</evidence>
<dbReference type="NCBIfam" id="TIGR00044">
    <property type="entry name" value="YggS family pyridoxal phosphate-dependent enzyme"/>
    <property type="match status" value="1"/>
</dbReference>
<name>D8PBC7_9BACT</name>
<accession>D8PBC7</accession>
<dbReference type="Proteomes" id="UP000001660">
    <property type="component" value="Chromosome"/>
</dbReference>
<gene>
    <name evidence="6" type="primary">yggS</name>
    <name evidence="6" type="ORF">NIDE0769</name>
</gene>
<dbReference type="CDD" id="cd00635">
    <property type="entry name" value="PLPDE_III_YBL036c_like"/>
    <property type="match status" value="1"/>
</dbReference>
<organism evidence="6 7">
    <name type="scientific">Nitrospira defluvii</name>
    <dbReference type="NCBI Taxonomy" id="330214"/>
    <lineage>
        <taxon>Bacteria</taxon>
        <taxon>Pseudomonadati</taxon>
        <taxon>Nitrospirota</taxon>
        <taxon>Nitrospiria</taxon>
        <taxon>Nitrospirales</taxon>
        <taxon>Nitrospiraceae</taxon>
        <taxon>Nitrospira</taxon>
    </lineage>
</organism>
<dbReference type="PANTHER" id="PTHR10146">
    <property type="entry name" value="PROLINE SYNTHETASE CO-TRANSCRIBED BACTERIAL HOMOLOG PROTEIN"/>
    <property type="match status" value="1"/>
</dbReference>
<dbReference type="InterPro" id="IPR011078">
    <property type="entry name" value="PyrdxlP_homeostasis"/>
</dbReference>
<evidence type="ECO:0000313" key="7">
    <source>
        <dbReference type="Proteomes" id="UP000001660"/>
    </source>
</evidence>
<evidence type="ECO:0000313" key="6">
    <source>
        <dbReference type="EMBL" id="CBK40536.1"/>
    </source>
</evidence>
<dbReference type="STRING" id="330214.NIDE0769"/>
<dbReference type="PANTHER" id="PTHR10146:SF14">
    <property type="entry name" value="PYRIDOXAL PHOSPHATE HOMEOSTASIS PROTEIN"/>
    <property type="match status" value="1"/>
</dbReference>
<keyword evidence="7" id="KW-1185">Reference proteome</keyword>
<comment type="function">
    <text evidence="2">Pyridoxal 5'-phosphate (PLP)-binding protein, which is involved in PLP homeostasis.</text>
</comment>
<dbReference type="eggNOG" id="COG0325">
    <property type="taxonomic scope" value="Bacteria"/>
</dbReference>
<dbReference type="OrthoDB" id="9804072at2"/>
<dbReference type="PROSITE" id="PS01211">
    <property type="entry name" value="UPF0001"/>
    <property type="match status" value="1"/>
</dbReference>
<feature type="modified residue" description="N6-(pyridoxal phosphate)lysine" evidence="2 3">
    <location>
        <position position="40"/>
    </location>
</feature>
<evidence type="ECO:0000256" key="4">
    <source>
        <dbReference type="RuleBase" id="RU004514"/>
    </source>
</evidence>
<dbReference type="KEGG" id="nde:NIDE0769"/>
<evidence type="ECO:0000259" key="5">
    <source>
        <dbReference type="Pfam" id="PF01168"/>
    </source>
</evidence>
<reference evidence="6 7" key="1">
    <citation type="journal article" date="2010" name="Proc. Natl. Acad. Sci. U.S.A.">
        <title>A Nitrospira metagenome illuminates the physiology and evolution of globally important nitrite-oxidizing bacteria.</title>
        <authorList>
            <person name="Lucker S."/>
            <person name="Wagner M."/>
            <person name="Maixner F."/>
            <person name="Pelletier E."/>
            <person name="Koch H."/>
            <person name="Vacherie B."/>
            <person name="Rattei T."/>
            <person name="Sinninghe Damste J."/>
            <person name="Spieck E."/>
            <person name="Le Paslier D."/>
            <person name="Daims H."/>
        </authorList>
    </citation>
    <scope>NUCLEOTIDE SEQUENCE [LARGE SCALE GENOMIC DNA]</scope>
</reference>
<sequence>MNAALGTIAGRVRAVLDEMQRAAARAGRLPESVRLIAASKTVSVERLRQAVDAGVRHLGENRLQEALPKIDTLEREGVVWHFIGTLQRRKVKSVVGRFETIHSVDSLALAEEIDRQAKTAGLRQRILLEVNLAGEASKGGFEPTTLVAALESLNGFEHLDIRGLMAIPPPTPTAEDARPYFRQLRTLAQALTARGYRNINMQELSMGMSHDYPVAIEEGATYVRVGTAIFGARGE</sequence>
<dbReference type="PIRSF" id="PIRSF004848">
    <property type="entry name" value="YBL036c_PLPDEIII"/>
    <property type="match status" value="1"/>
</dbReference>
<dbReference type="EMBL" id="FP929003">
    <property type="protein sequence ID" value="CBK40536.1"/>
    <property type="molecule type" value="Genomic_DNA"/>
</dbReference>